<accession>A9H8X2</accession>
<feature type="compositionally biased region" description="Low complexity" evidence="1">
    <location>
        <begin position="49"/>
        <end position="70"/>
    </location>
</feature>
<protein>
    <submittedName>
        <fullName evidence="2">Uncharacterized protein</fullName>
    </submittedName>
</protein>
<evidence type="ECO:0000256" key="1">
    <source>
        <dbReference type="SAM" id="MobiDB-lite"/>
    </source>
</evidence>
<proteinExistence type="predicted"/>
<dbReference type="AlphaFoldDB" id="A9H8X2"/>
<evidence type="ECO:0000313" key="2">
    <source>
        <dbReference type="EMBL" id="CAP54585.1"/>
    </source>
</evidence>
<dbReference type="KEGG" id="gdi:GDI0642"/>
<feature type="compositionally biased region" description="Gly residues" evidence="1">
    <location>
        <begin position="71"/>
        <end position="86"/>
    </location>
</feature>
<organism evidence="2 3">
    <name type="scientific">Gluconacetobacter diazotrophicus (strain ATCC 49037 / DSM 5601 / CCUG 37298 / CIP 103539 / LMG 7603 / PAl5)</name>
    <dbReference type="NCBI Taxonomy" id="272568"/>
    <lineage>
        <taxon>Bacteria</taxon>
        <taxon>Pseudomonadati</taxon>
        <taxon>Pseudomonadota</taxon>
        <taxon>Alphaproteobacteria</taxon>
        <taxon>Acetobacterales</taxon>
        <taxon>Acetobacteraceae</taxon>
        <taxon>Gluconacetobacter</taxon>
    </lineage>
</organism>
<reference evidence="2 3" key="1">
    <citation type="journal article" date="2009" name="BMC Genomics">
        <title>Complete genome sequence of the sugarcane nitrogen-fixing endophyte Gluconacetobacter diazotrophicus Pal5.</title>
        <authorList>
            <person name="Bertalan M."/>
            <person name="Albano R."/>
            <person name="Padua V."/>
            <person name="Rouws L."/>
            <person name="Rojas C."/>
            <person name="Hemerly A."/>
            <person name="Teixeira K."/>
            <person name="Schwab S."/>
            <person name="Araujo J."/>
            <person name="Oliveira A."/>
            <person name="Franca L."/>
            <person name="Magalhaes V."/>
            <person name="Alqueres S."/>
            <person name="Cardoso A."/>
            <person name="Almeida W."/>
            <person name="Loureiro M.M."/>
            <person name="Nogueira E."/>
            <person name="Cidade D."/>
            <person name="Oliveira D."/>
            <person name="Simao T."/>
            <person name="Macedo J."/>
            <person name="Valadao A."/>
            <person name="Dreschsel M."/>
            <person name="Freitas F."/>
            <person name="Vidal M."/>
            <person name="Guedes H."/>
            <person name="Rodrigues E."/>
            <person name="Meneses C."/>
            <person name="Brioso P."/>
            <person name="Pozzer L."/>
            <person name="Figueiredo D."/>
            <person name="Montano H."/>
            <person name="Junior J."/>
            <person name="Filho G."/>
            <person name="Flores V."/>
            <person name="Ferreira B."/>
            <person name="Branco A."/>
            <person name="Gonzalez P."/>
            <person name="Guillobel H."/>
            <person name="Lemos M."/>
            <person name="Seibel L."/>
            <person name="Macedo J."/>
            <person name="Alves-Ferreira M."/>
            <person name="Sachetto-Martins G."/>
            <person name="Coelho A."/>
            <person name="Santos E."/>
            <person name="Amaral G."/>
            <person name="Neves A."/>
            <person name="Pacheco A.B."/>
            <person name="Carvalho D."/>
            <person name="Lery L."/>
            <person name="Bisch P."/>
            <person name="Rossle S.C."/>
            <person name="Urmenyi T."/>
            <person name="Kruger W.V."/>
            <person name="Martins O."/>
            <person name="Baldani J.I."/>
            <person name="Ferreira P.C."/>
        </authorList>
    </citation>
    <scope>NUCLEOTIDE SEQUENCE [LARGE SCALE GENOMIC DNA]</scope>
    <source>
        <strain evidence="3">ATCC 49037 / DSM 5601 / CCUG 37298 / CIP 103539 / LMG 7603 / PAl5</strain>
    </source>
</reference>
<name>A9H8X2_GLUDA</name>
<feature type="region of interest" description="Disordered" evidence="1">
    <location>
        <begin position="37"/>
        <end position="88"/>
    </location>
</feature>
<sequence>MRVGRSRRTGRPVRIDTPRRLVGNRRLPVMRGRFVRIGRRDAERHAVHSTGPSSSSSGSYGSSSGTSPGIGSSGLNGPGVGVGIGRRGPRQVHTILDIAVLRTGVGNQSTEWNMVPPAPVRMDVRRCPALL</sequence>
<dbReference type="Proteomes" id="UP000001176">
    <property type="component" value="Chromosome"/>
</dbReference>
<dbReference type="EMBL" id="AM889285">
    <property type="protein sequence ID" value="CAP54585.1"/>
    <property type="molecule type" value="Genomic_DNA"/>
</dbReference>
<evidence type="ECO:0000313" key="3">
    <source>
        <dbReference type="Proteomes" id="UP000001176"/>
    </source>
</evidence>
<keyword evidence="3" id="KW-1185">Reference proteome</keyword>
<gene>
    <name evidence="2" type="ordered locus">GDI0642</name>
</gene>